<organism evidence="2">
    <name type="scientific">Methanothermobacter wolfeii</name>
    <name type="common">Methanobacterium wolfei</name>
    <dbReference type="NCBI Taxonomy" id="145261"/>
    <lineage>
        <taxon>Archaea</taxon>
        <taxon>Methanobacteriati</taxon>
        <taxon>Methanobacteriota</taxon>
        <taxon>Methanomada group</taxon>
        <taxon>Methanobacteria</taxon>
        <taxon>Methanobacteriales</taxon>
        <taxon>Methanobacteriaceae</taxon>
        <taxon>Methanothermobacter</taxon>
    </lineage>
</organism>
<proteinExistence type="predicted"/>
<dbReference type="Proteomes" id="UP001065373">
    <property type="component" value="Chromosome"/>
</dbReference>
<accession>A0A9E7RTA3</accession>
<evidence type="ECO:0000313" key="1">
    <source>
        <dbReference type="EMBL" id="MEJ8543231.1"/>
    </source>
</evidence>
<dbReference type="EMBL" id="JAXUHJ010000010">
    <property type="protein sequence ID" value="MEJ8543231.1"/>
    <property type="molecule type" value="Genomic_DNA"/>
</dbReference>
<dbReference type="GeneID" id="58977834"/>
<evidence type="ECO:0000313" key="3">
    <source>
        <dbReference type="Proteomes" id="UP001369247"/>
    </source>
</evidence>
<name>A0A9E7RTA3_METWO</name>
<dbReference type="AlphaFoldDB" id="A0A9E7RTA3"/>
<evidence type="ECO:0000313" key="2">
    <source>
        <dbReference type="EMBL" id="UXH31900.1"/>
    </source>
</evidence>
<reference evidence="2" key="1">
    <citation type="submission" date="2022-09" db="EMBL/GenBank/DDBJ databases">
        <title>Characterization of three MwoI isoschizomers from sequenced genome and metagenomes.</title>
        <authorList>
            <person name="Fomenkov A."/>
            <person name="Xu S.Y."/>
            <person name="Roberts R.J."/>
        </authorList>
    </citation>
    <scope>NUCLEOTIDE SEQUENCE</scope>
    <source>
        <strain evidence="2">DSM 2970</strain>
    </source>
</reference>
<sequence length="104" mass="12450">MVINPKIYMEQLEELGLEDLEIEPSSRGEAVKLIREIEDHISNLNKIRYNLHGDMRIIRKEYLERLVEEGIRGDRKRRRLIMDERDRVLSPYEGIDRLIDGFID</sequence>
<dbReference type="EMBL" id="CP104550">
    <property type="protein sequence ID" value="UXH31900.1"/>
    <property type="molecule type" value="Genomic_DNA"/>
</dbReference>
<reference evidence="1 3" key="2">
    <citation type="submission" date="2023-12" db="EMBL/GenBank/DDBJ databases">
        <title>Phenotypic and Genomic Characterization of Methanothermobacter wolfeii Strain BSEL, a CO2-Capturing Archaeon with Minimal Nutrient Requirements.</title>
        <authorList>
            <person name="Ale Enriquez F."/>
            <person name="Ahring B.K."/>
        </authorList>
    </citation>
    <scope>NUCLEOTIDE SEQUENCE [LARGE SCALE GENOMIC DNA]</scope>
    <source>
        <strain evidence="1 3">BSEL-1</strain>
    </source>
</reference>
<gene>
    <name evidence="2" type="ORF">N5910_00940</name>
    <name evidence="1" type="ORF">U2150_06985</name>
</gene>
<dbReference type="RefSeq" id="WP_191216325.1">
    <property type="nucleotide sequence ID" value="NZ_CP104550.1"/>
</dbReference>
<dbReference type="Proteomes" id="UP001369247">
    <property type="component" value="Unassembled WGS sequence"/>
</dbReference>
<keyword evidence="3" id="KW-1185">Reference proteome</keyword>
<protein>
    <submittedName>
        <fullName evidence="2">Uncharacterized protein</fullName>
    </submittedName>
</protein>